<organism evidence="1 2">
    <name type="scientific">Gordonia otitidis (strain DSM 44809 / CCUG 52243 / JCM 12355 / NBRC 100426 / IFM 10032)</name>
    <dbReference type="NCBI Taxonomy" id="1108044"/>
    <lineage>
        <taxon>Bacteria</taxon>
        <taxon>Bacillati</taxon>
        <taxon>Actinomycetota</taxon>
        <taxon>Actinomycetes</taxon>
        <taxon>Mycobacteriales</taxon>
        <taxon>Gordoniaceae</taxon>
        <taxon>Gordonia</taxon>
    </lineage>
</organism>
<dbReference type="EMBL" id="BAFB01000105">
    <property type="protein sequence ID" value="GAB34369.1"/>
    <property type="molecule type" value="Genomic_DNA"/>
</dbReference>
<name>H5TLL1_GORO1</name>
<sequence length="117" mass="12478">MTELPEITDAEMQTIIEYAQPYTVAILKAGPKHGTPESADLVKEHGRRTFALRKAGEIAVVLPVRDDSEISGIAVFDRDVDAVTAIMNDDPAVQAGVFTFEVHPAEGIPGDGLPPAP</sequence>
<evidence type="ECO:0000313" key="1">
    <source>
        <dbReference type="EMBL" id="GAB34369.1"/>
    </source>
</evidence>
<proteinExistence type="predicted"/>
<gene>
    <name evidence="1" type="ORF">GOOTI_105_00340</name>
</gene>
<comment type="caution">
    <text evidence="1">The sequence shown here is derived from an EMBL/GenBank/DDBJ whole genome shotgun (WGS) entry which is preliminary data.</text>
</comment>
<protein>
    <recommendedName>
        <fullName evidence="3">YCII-related domain-containing protein</fullName>
    </recommendedName>
</protein>
<dbReference type="RefSeq" id="WP_007238606.1">
    <property type="nucleotide sequence ID" value="NZ_BAFB01000105.1"/>
</dbReference>
<keyword evidence="2" id="KW-1185">Reference proteome</keyword>
<accession>H5TLL1</accession>
<dbReference type="STRING" id="1108044.GOOTI_105_00340"/>
<evidence type="ECO:0000313" key="2">
    <source>
        <dbReference type="Proteomes" id="UP000005038"/>
    </source>
</evidence>
<dbReference type="OrthoDB" id="163565at2"/>
<evidence type="ECO:0008006" key="3">
    <source>
        <dbReference type="Google" id="ProtNLM"/>
    </source>
</evidence>
<dbReference type="Proteomes" id="UP000005038">
    <property type="component" value="Unassembled WGS sequence"/>
</dbReference>
<reference evidence="1" key="1">
    <citation type="submission" date="2012-02" db="EMBL/GenBank/DDBJ databases">
        <title>Whole genome shotgun sequence of Gordonia otitidis NBRC 100426.</title>
        <authorList>
            <person name="Yoshida I."/>
            <person name="Hosoyama A."/>
            <person name="Tsuchikane K."/>
            <person name="Katsumata H."/>
            <person name="Yamazaki S."/>
            <person name="Fujita N."/>
        </authorList>
    </citation>
    <scope>NUCLEOTIDE SEQUENCE [LARGE SCALE GENOMIC DNA]</scope>
    <source>
        <strain evidence="1">NBRC 100426</strain>
    </source>
</reference>
<dbReference type="AlphaFoldDB" id="H5TLL1"/>